<keyword evidence="10 14" id="KW-0479">Metal-binding</keyword>
<feature type="binding site" evidence="14 15">
    <location>
        <position position="34"/>
    </location>
    <ligand>
        <name>a divalent metal cation</name>
        <dbReference type="ChEBI" id="CHEBI:60240"/>
    </ligand>
</feature>
<dbReference type="InterPro" id="IPR024567">
    <property type="entry name" value="RNase_HII/HIII_dom"/>
</dbReference>
<dbReference type="GO" id="GO:0005737">
    <property type="term" value="C:cytoplasm"/>
    <property type="evidence" value="ECO:0007669"/>
    <property type="project" value="UniProtKB-SubCell"/>
</dbReference>
<keyword evidence="11 14" id="KW-0255">Endonuclease</keyword>
<dbReference type="InterPro" id="IPR022898">
    <property type="entry name" value="RNase_HII"/>
</dbReference>
<dbReference type="GO" id="GO:0006298">
    <property type="term" value="P:mismatch repair"/>
    <property type="evidence" value="ECO:0007669"/>
    <property type="project" value="TreeGrafter"/>
</dbReference>
<dbReference type="RefSeq" id="WP_072550464.1">
    <property type="nucleotide sequence ID" value="NZ_CP021659.1"/>
</dbReference>
<evidence type="ECO:0000256" key="10">
    <source>
        <dbReference type="ARBA" id="ARBA00022723"/>
    </source>
</evidence>
<organism evidence="18 19">
    <name type="scientific">Candidatus Fukatsuia symbiotica</name>
    <dbReference type="NCBI Taxonomy" id="1878942"/>
    <lineage>
        <taxon>Bacteria</taxon>
        <taxon>Pseudomonadati</taxon>
        <taxon>Pseudomonadota</taxon>
        <taxon>Gammaproteobacteria</taxon>
        <taxon>Enterobacterales</taxon>
        <taxon>Yersiniaceae</taxon>
        <taxon>Candidatus Fukatsuia</taxon>
    </lineage>
</organism>
<protein>
    <recommendedName>
        <fullName evidence="7 14">Ribonuclease HII</fullName>
        <shortName evidence="14">RNase HII</shortName>
        <ecNumber evidence="6 14">3.1.26.4</ecNumber>
    </recommendedName>
</protein>
<evidence type="ECO:0000256" key="6">
    <source>
        <dbReference type="ARBA" id="ARBA00012180"/>
    </source>
</evidence>
<feature type="binding site" evidence="14 15">
    <location>
        <position position="125"/>
    </location>
    <ligand>
        <name>a divalent metal cation</name>
        <dbReference type="ChEBI" id="CHEBI:60240"/>
    </ligand>
</feature>
<dbReference type="KEGG" id="fsm:CCS41_13145"/>
<dbReference type="PANTHER" id="PTHR10954:SF18">
    <property type="entry name" value="RIBONUCLEASE HII"/>
    <property type="match status" value="1"/>
</dbReference>
<comment type="cofactor">
    <cofactor evidence="2">
        <name>Mg(2+)</name>
        <dbReference type="ChEBI" id="CHEBI:18420"/>
    </cofactor>
</comment>
<comment type="catalytic activity">
    <reaction evidence="1 14 15 16">
        <text>Endonucleolytic cleavage to 5'-phosphomonoester.</text>
        <dbReference type="EC" id="3.1.26.4"/>
    </reaction>
</comment>
<evidence type="ECO:0000256" key="14">
    <source>
        <dbReference type="HAMAP-Rule" id="MF_00052"/>
    </source>
</evidence>
<dbReference type="InterPro" id="IPR001352">
    <property type="entry name" value="RNase_HII/HIII"/>
</dbReference>
<dbReference type="Pfam" id="PF01351">
    <property type="entry name" value="RNase_HII"/>
    <property type="match status" value="1"/>
</dbReference>
<evidence type="ECO:0000256" key="9">
    <source>
        <dbReference type="ARBA" id="ARBA00022722"/>
    </source>
</evidence>
<keyword evidence="12 14" id="KW-0378">Hydrolase</keyword>
<dbReference type="InterPro" id="IPR012337">
    <property type="entry name" value="RNaseH-like_sf"/>
</dbReference>
<dbReference type="GO" id="GO:0003723">
    <property type="term" value="F:RNA binding"/>
    <property type="evidence" value="ECO:0007669"/>
    <property type="project" value="UniProtKB-UniRule"/>
</dbReference>
<dbReference type="FunFam" id="3.30.420.10:FF:000006">
    <property type="entry name" value="Ribonuclease HII"/>
    <property type="match status" value="1"/>
</dbReference>
<evidence type="ECO:0000259" key="17">
    <source>
        <dbReference type="PROSITE" id="PS51975"/>
    </source>
</evidence>
<dbReference type="AlphaFoldDB" id="A0A2U8IAJ7"/>
<gene>
    <name evidence="14" type="primary">rnhB</name>
    <name evidence="18" type="ORF">CCS41_13145</name>
</gene>
<evidence type="ECO:0000256" key="13">
    <source>
        <dbReference type="ARBA" id="ARBA00023211"/>
    </source>
</evidence>
<comment type="function">
    <text evidence="3 14 16">Endonuclease that specifically degrades the RNA of RNA-DNA hybrids.</text>
</comment>
<sequence length="215" mass="23453">MIINNIANSFSNYSKGREARFIYPQANMIAGVDEVGRGPLVGAVVTAAVILDPGQPISGLADSKKLSEKRRLALHDEIIQKALSWSLGRAEPEEIDHLNILQATLLAMQRAVAGLHLSPDYVLIDGNRCPILPMPALAVVRGDSRVAEISAASILAKVTRDREMVELDRRFPGYGFAQHKGYPTALHLEKLAALGATAYHRRSFAPVKRLLTINL</sequence>
<evidence type="ECO:0000256" key="15">
    <source>
        <dbReference type="PROSITE-ProRule" id="PRU01319"/>
    </source>
</evidence>
<dbReference type="GO" id="GO:0032299">
    <property type="term" value="C:ribonuclease H2 complex"/>
    <property type="evidence" value="ECO:0007669"/>
    <property type="project" value="TreeGrafter"/>
</dbReference>
<dbReference type="PANTHER" id="PTHR10954">
    <property type="entry name" value="RIBONUCLEASE H2 SUBUNIT A"/>
    <property type="match status" value="1"/>
</dbReference>
<dbReference type="Proteomes" id="UP000261875">
    <property type="component" value="Chromosome"/>
</dbReference>
<keyword evidence="8 14" id="KW-0963">Cytoplasm</keyword>
<dbReference type="NCBIfam" id="NF000596">
    <property type="entry name" value="PRK00015.1-4"/>
    <property type="match status" value="1"/>
</dbReference>
<dbReference type="PROSITE" id="PS51975">
    <property type="entry name" value="RNASE_H_2"/>
    <property type="match status" value="1"/>
</dbReference>
<evidence type="ECO:0000256" key="7">
    <source>
        <dbReference type="ARBA" id="ARBA00019179"/>
    </source>
</evidence>
<reference evidence="18 19" key="1">
    <citation type="submission" date="2017-05" db="EMBL/GenBank/DDBJ databases">
        <title>Genome sequence of Candidatus Fukatsuia symbiotica and Candidatus Hamiltonella defensa from Acyrthosiphon pisum strain 5D.</title>
        <authorList>
            <person name="Patel V.A."/>
            <person name="Chevignon G."/>
            <person name="Russell J.A."/>
            <person name="Oliver K.M."/>
        </authorList>
    </citation>
    <scope>NUCLEOTIDE SEQUENCE [LARGE SCALE GENOMIC DNA]</scope>
    <source>
        <strain evidence="18 19">5D</strain>
    </source>
</reference>
<evidence type="ECO:0000256" key="4">
    <source>
        <dbReference type="ARBA" id="ARBA00004496"/>
    </source>
</evidence>
<dbReference type="GO" id="GO:0043137">
    <property type="term" value="P:DNA replication, removal of RNA primer"/>
    <property type="evidence" value="ECO:0007669"/>
    <property type="project" value="TreeGrafter"/>
</dbReference>
<evidence type="ECO:0000313" key="19">
    <source>
        <dbReference type="Proteomes" id="UP000261875"/>
    </source>
</evidence>
<name>A0A2U8IAJ7_9GAMM</name>
<dbReference type="Gene3D" id="3.30.420.10">
    <property type="entry name" value="Ribonuclease H-like superfamily/Ribonuclease H"/>
    <property type="match status" value="1"/>
</dbReference>
<dbReference type="GO" id="GO:0004523">
    <property type="term" value="F:RNA-DNA hybrid ribonuclease activity"/>
    <property type="evidence" value="ECO:0007669"/>
    <property type="project" value="UniProtKB-UniRule"/>
</dbReference>
<dbReference type="OrthoDB" id="9803420at2"/>
<dbReference type="STRING" id="1878942.GCA_900128755_00228"/>
<dbReference type="EC" id="3.1.26.4" evidence="6 14"/>
<comment type="cofactor">
    <cofactor evidence="14 15">
        <name>Mn(2+)</name>
        <dbReference type="ChEBI" id="CHEBI:29035"/>
    </cofactor>
    <cofactor evidence="14 15">
        <name>Mg(2+)</name>
        <dbReference type="ChEBI" id="CHEBI:18420"/>
    </cofactor>
    <text evidence="14 15">Manganese or magnesium. Binds 1 divalent metal ion per monomer in the absence of substrate. May bind a second metal ion after substrate binding.</text>
</comment>
<evidence type="ECO:0000256" key="16">
    <source>
        <dbReference type="RuleBase" id="RU003515"/>
    </source>
</evidence>
<evidence type="ECO:0000256" key="3">
    <source>
        <dbReference type="ARBA" id="ARBA00004065"/>
    </source>
</evidence>
<feature type="binding site" evidence="14 15">
    <location>
        <position position="33"/>
    </location>
    <ligand>
        <name>a divalent metal cation</name>
        <dbReference type="ChEBI" id="CHEBI:60240"/>
    </ligand>
</feature>
<dbReference type="GO" id="GO:0030145">
    <property type="term" value="F:manganese ion binding"/>
    <property type="evidence" value="ECO:0007669"/>
    <property type="project" value="UniProtKB-UniRule"/>
</dbReference>
<evidence type="ECO:0000256" key="2">
    <source>
        <dbReference type="ARBA" id="ARBA00001946"/>
    </source>
</evidence>
<dbReference type="CDD" id="cd07182">
    <property type="entry name" value="RNase_HII_bacteria_HII_like"/>
    <property type="match status" value="1"/>
</dbReference>
<evidence type="ECO:0000256" key="1">
    <source>
        <dbReference type="ARBA" id="ARBA00000077"/>
    </source>
</evidence>
<comment type="subcellular location">
    <subcellularLocation>
        <location evidence="4 14">Cytoplasm</location>
    </subcellularLocation>
</comment>
<accession>A0A2U8IAJ7</accession>
<evidence type="ECO:0000256" key="12">
    <source>
        <dbReference type="ARBA" id="ARBA00022801"/>
    </source>
</evidence>
<proteinExistence type="inferred from homology"/>
<evidence type="ECO:0000256" key="11">
    <source>
        <dbReference type="ARBA" id="ARBA00022759"/>
    </source>
</evidence>
<keyword evidence="19" id="KW-1185">Reference proteome</keyword>
<dbReference type="SUPFAM" id="SSF53098">
    <property type="entry name" value="Ribonuclease H-like"/>
    <property type="match status" value="1"/>
</dbReference>
<evidence type="ECO:0000256" key="5">
    <source>
        <dbReference type="ARBA" id="ARBA00007383"/>
    </source>
</evidence>
<dbReference type="HAMAP" id="MF_00052_B">
    <property type="entry name" value="RNase_HII_B"/>
    <property type="match status" value="1"/>
</dbReference>
<dbReference type="InterPro" id="IPR036397">
    <property type="entry name" value="RNaseH_sf"/>
</dbReference>
<keyword evidence="9 14" id="KW-0540">Nuclease</keyword>
<comment type="similarity">
    <text evidence="5 14 16">Belongs to the RNase HII family.</text>
</comment>
<evidence type="ECO:0000313" key="18">
    <source>
        <dbReference type="EMBL" id="AWK15205.1"/>
    </source>
</evidence>
<keyword evidence="13 14" id="KW-0464">Manganese</keyword>
<dbReference type="NCBIfam" id="NF000595">
    <property type="entry name" value="PRK00015.1-3"/>
    <property type="match status" value="1"/>
</dbReference>
<evidence type="ECO:0000256" key="8">
    <source>
        <dbReference type="ARBA" id="ARBA00022490"/>
    </source>
</evidence>
<dbReference type="EMBL" id="CP021659">
    <property type="protein sequence ID" value="AWK15205.1"/>
    <property type="molecule type" value="Genomic_DNA"/>
</dbReference>
<feature type="domain" description="RNase H type-2" evidence="17">
    <location>
        <begin position="27"/>
        <end position="215"/>
    </location>
</feature>